<keyword evidence="1" id="KW-0812">Transmembrane</keyword>
<dbReference type="GeneID" id="33896758"/>
<feature type="domain" description="Uncharacterized protein YyaB-like PH" evidence="2">
    <location>
        <begin position="54"/>
        <end position="127"/>
    </location>
</feature>
<dbReference type="KEGG" id="bcy:Bcer98_1416"/>
<proteinExistence type="predicted"/>
<gene>
    <name evidence="3" type="ordered locus">Bcer98_1416</name>
</gene>
<organism evidence="3 4">
    <name type="scientific">Bacillus cytotoxicus (strain DSM 22905 / CIP 110041 / 391-98 / NVH 391-98)</name>
    <dbReference type="NCBI Taxonomy" id="315749"/>
    <lineage>
        <taxon>Bacteria</taxon>
        <taxon>Bacillati</taxon>
        <taxon>Bacillota</taxon>
        <taxon>Bacilli</taxon>
        <taxon>Bacillales</taxon>
        <taxon>Bacillaceae</taxon>
        <taxon>Bacillus</taxon>
        <taxon>Bacillus cereus group</taxon>
    </lineage>
</organism>
<protein>
    <recommendedName>
        <fullName evidence="2">Uncharacterized protein YyaB-like PH domain-containing protein</fullName>
    </recommendedName>
</protein>
<dbReference type="InterPro" id="IPR009589">
    <property type="entry name" value="PH_YyaB-like"/>
</dbReference>
<evidence type="ECO:0000256" key="1">
    <source>
        <dbReference type="SAM" id="Phobius"/>
    </source>
</evidence>
<dbReference type="RefSeq" id="WP_012093910.1">
    <property type="nucleotide sequence ID" value="NC_009674.1"/>
</dbReference>
<dbReference type="AlphaFoldDB" id="A7GNM9"/>
<dbReference type="Pfam" id="PF06713">
    <property type="entry name" value="bPH_4"/>
    <property type="match status" value="1"/>
</dbReference>
<keyword evidence="1" id="KW-0472">Membrane</keyword>
<accession>A7GNM9</accession>
<feature type="transmembrane region" description="Helical" evidence="1">
    <location>
        <begin position="12"/>
        <end position="28"/>
    </location>
</feature>
<evidence type="ECO:0000259" key="2">
    <source>
        <dbReference type="Pfam" id="PF06713"/>
    </source>
</evidence>
<dbReference type="Proteomes" id="UP000002300">
    <property type="component" value="Chromosome"/>
</dbReference>
<evidence type="ECO:0000313" key="3">
    <source>
        <dbReference type="EMBL" id="ABS21737.1"/>
    </source>
</evidence>
<keyword evidence="1" id="KW-1133">Transmembrane helix</keyword>
<sequence length="138" mass="16290">MKFKVKQNPIHIILFSTIAIAFIILFFLEDSHSLLNTFMLGMTLYNIISFFRSTYKFTSSSLIIHCGFVRTEILYEDIRHIKYYGKPLHSEKWTRQRLEFAYGLFDTLTACVPQNENEFLSELKSKCPNVKILDRHVN</sequence>
<dbReference type="eggNOG" id="ENOG5032UFF">
    <property type="taxonomic scope" value="Bacteria"/>
</dbReference>
<feature type="transmembrane region" description="Helical" evidence="1">
    <location>
        <begin position="34"/>
        <end position="51"/>
    </location>
</feature>
<dbReference type="OrthoDB" id="2925671at2"/>
<name>A7GNM9_BACCN</name>
<reference evidence="3 4" key="1">
    <citation type="journal article" date="2008" name="Chem. Biol. Interact.">
        <title>Extending the Bacillus cereus group genomics to putative food-borne pathogens of different toxicity.</title>
        <authorList>
            <person name="Lapidus A."/>
            <person name="Goltsman E."/>
            <person name="Auger S."/>
            <person name="Galleron N."/>
            <person name="Segurens B."/>
            <person name="Dossat C."/>
            <person name="Land M.L."/>
            <person name="Broussolle V."/>
            <person name="Brillard J."/>
            <person name="Guinebretiere M.H."/>
            <person name="Sanchis V."/>
            <person name="Nguen-The C."/>
            <person name="Lereclus D."/>
            <person name="Richardson P."/>
            <person name="Wincker P."/>
            <person name="Weissenbach J."/>
            <person name="Ehrlich S.D."/>
            <person name="Sorokin A."/>
        </authorList>
    </citation>
    <scope>NUCLEOTIDE SEQUENCE [LARGE SCALE GENOMIC DNA]</scope>
    <source>
        <strain evidence="4">DSM 22905 / CIP 110041 / 391-98 / NVH 391-98</strain>
    </source>
</reference>
<dbReference type="HOGENOM" id="CLU_152382_0_0_9"/>
<dbReference type="GO" id="GO:0030153">
    <property type="term" value="P:bacteriocin immunity"/>
    <property type="evidence" value="ECO:0007669"/>
    <property type="project" value="InterPro"/>
</dbReference>
<keyword evidence="4" id="KW-1185">Reference proteome</keyword>
<dbReference type="EMBL" id="CP000764">
    <property type="protein sequence ID" value="ABS21737.1"/>
    <property type="molecule type" value="Genomic_DNA"/>
</dbReference>
<evidence type="ECO:0000313" key="4">
    <source>
        <dbReference type="Proteomes" id="UP000002300"/>
    </source>
</evidence>